<evidence type="ECO:0000313" key="4">
    <source>
        <dbReference type="Proteomes" id="UP000662314"/>
    </source>
</evidence>
<dbReference type="RefSeq" id="WP_214435994.1">
    <property type="nucleotide sequence ID" value="NZ_CAWPUQ010000213.1"/>
</dbReference>
<evidence type="ECO:0000259" key="2">
    <source>
        <dbReference type="Pfam" id="PF09848"/>
    </source>
</evidence>
<feature type="domain" description="NERD" evidence="1">
    <location>
        <begin position="16"/>
        <end position="110"/>
    </location>
</feature>
<protein>
    <submittedName>
        <fullName evidence="3">NERD domain-containing protein</fullName>
    </submittedName>
</protein>
<dbReference type="InterPro" id="IPR018647">
    <property type="entry name" value="SLFN_3-like_DNA/RNA_helicase"/>
</dbReference>
<accession>A0A8J7LGQ9</accession>
<reference evidence="3 4" key="1">
    <citation type="journal article" date="2021" name="Int. J. Syst. Evol. Microbiol.">
        <title>Amazonocrinis nigriterrae gen. nov., sp. nov., Atlanticothrix silvestris gen. nov., sp. nov. and Dendronalium phyllosphericum gen. nov., sp. nov., nostocacean cyanobacteria from Brazilian environments.</title>
        <authorList>
            <person name="Alvarenga D.O."/>
            <person name="Andreote A.P.D."/>
            <person name="Branco L.H.Z."/>
            <person name="Delbaje E."/>
            <person name="Cruz R.B."/>
            <person name="Varani A.M."/>
            <person name="Fiore M.F."/>
        </authorList>
    </citation>
    <scope>NUCLEOTIDE SEQUENCE [LARGE SCALE GENOMIC DNA]</scope>
    <source>
        <strain evidence="3 4">CENA369</strain>
    </source>
</reference>
<evidence type="ECO:0000313" key="3">
    <source>
        <dbReference type="EMBL" id="MBH8577297.1"/>
    </source>
</evidence>
<sequence length="461" mass="53546">MAKMFPPDGPCNPELDGESTVYKALQLLSDDYYVFQDRYWIFENKQRCRQERETDFLIIHPIKGLLIIEVKGGTRFYYDGVKDKWKSGDRTYDNPYKKQLVNARSLPVFLKKKITTLAEIYFNCGYAVCFPHIDVIDGSLAPYMEEEVTLYRKNLNNFVSEIERIYAHYNKSSNFKTIGTQNLQKIIEVIAPKLSLQKSLGAYLEDNEQQVIKLTKEQSKTLDILYKIQEHALIVEGPAGTGKTQVAIAKAIEDVKAEKQVLFITSSDFLKNHIEKEIRLNNKYGLDNITIWTMDEIRNSLSFFLNNYKKQCIENEINSLIVDEAQNLRADELAELADFKNSAPNLEVLILKDDSQKTAKENYTNIFKFYPITIPLQKVIRNTKEIFSTYKEYVGPYHQVEAPERSFHNVIKSFYSNEQDLQDKIVDIFNYILIEEKNVNPNRITLVFSNKPSINFTANCR</sequence>
<dbReference type="Pfam" id="PF08378">
    <property type="entry name" value="NERD"/>
    <property type="match status" value="1"/>
</dbReference>
<gene>
    <name evidence="3" type="ORF">I8752_30895</name>
</gene>
<comment type="caution">
    <text evidence="3">The sequence shown here is derived from an EMBL/GenBank/DDBJ whole genome shotgun (WGS) entry which is preliminary data.</text>
</comment>
<evidence type="ECO:0000259" key="1">
    <source>
        <dbReference type="Pfam" id="PF08378"/>
    </source>
</evidence>
<feature type="domain" description="Schlafen group 3-like DNA/RNA helicase" evidence="2">
    <location>
        <begin position="231"/>
        <end position="334"/>
    </location>
</feature>
<dbReference type="Proteomes" id="UP000662314">
    <property type="component" value="Unassembled WGS sequence"/>
</dbReference>
<dbReference type="AlphaFoldDB" id="A0A8J7LGQ9"/>
<dbReference type="Pfam" id="PF09848">
    <property type="entry name" value="SLFN-g3_helicase"/>
    <property type="match status" value="1"/>
</dbReference>
<name>A0A8J7LGQ9_9NOST</name>
<keyword evidence="4" id="KW-1185">Reference proteome</keyword>
<dbReference type="EMBL" id="JAECZA010000279">
    <property type="protein sequence ID" value="MBH8577297.1"/>
    <property type="molecule type" value="Genomic_DNA"/>
</dbReference>
<dbReference type="SUPFAM" id="SSF52540">
    <property type="entry name" value="P-loop containing nucleoside triphosphate hydrolases"/>
    <property type="match status" value="1"/>
</dbReference>
<dbReference type="InterPro" id="IPR027417">
    <property type="entry name" value="P-loop_NTPase"/>
</dbReference>
<organism evidence="3 4">
    <name type="scientific">Dendronalium phyllosphericum CENA369</name>
    <dbReference type="NCBI Taxonomy" id="1725256"/>
    <lineage>
        <taxon>Bacteria</taxon>
        <taxon>Bacillati</taxon>
        <taxon>Cyanobacteriota</taxon>
        <taxon>Cyanophyceae</taxon>
        <taxon>Nostocales</taxon>
        <taxon>Nostocaceae</taxon>
        <taxon>Dendronalium</taxon>
        <taxon>Dendronalium phyllosphericum</taxon>
    </lineage>
</organism>
<proteinExistence type="predicted"/>
<dbReference type="InterPro" id="IPR011528">
    <property type="entry name" value="NERD"/>
</dbReference>
<dbReference type="Gene3D" id="3.40.50.300">
    <property type="entry name" value="P-loop containing nucleotide triphosphate hydrolases"/>
    <property type="match status" value="1"/>
</dbReference>